<feature type="compositionally biased region" description="Polar residues" evidence="1">
    <location>
        <begin position="1"/>
        <end position="11"/>
    </location>
</feature>
<dbReference type="Proteomes" id="UP000800036">
    <property type="component" value="Unassembled WGS sequence"/>
</dbReference>
<keyword evidence="3" id="KW-1185">Reference proteome</keyword>
<feature type="compositionally biased region" description="Basic and acidic residues" evidence="1">
    <location>
        <begin position="91"/>
        <end position="100"/>
    </location>
</feature>
<evidence type="ECO:0000256" key="1">
    <source>
        <dbReference type="SAM" id="MobiDB-lite"/>
    </source>
</evidence>
<feature type="compositionally biased region" description="Basic and acidic residues" evidence="1">
    <location>
        <begin position="40"/>
        <end position="53"/>
    </location>
</feature>
<proteinExistence type="predicted"/>
<organism evidence="2 3">
    <name type="scientific">Bimuria novae-zelandiae CBS 107.79</name>
    <dbReference type="NCBI Taxonomy" id="1447943"/>
    <lineage>
        <taxon>Eukaryota</taxon>
        <taxon>Fungi</taxon>
        <taxon>Dikarya</taxon>
        <taxon>Ascomycota</taxon>
        <taxon>Pezizomycotina</taxon>
        <taxon>Dothideomycetes</taxon>
        <taxon>Pleosporomycetidae</taxon>
        <taxon>Pleosporales</taxon>
        <taxon>Massarineae</taxon>
        <taxon>Didymosphaeriaceae</taxon>
        <taxon>Bimuria</taxon>
    </lineage>
</organism>
<reference evidence="2" key="1">
    <citation type="journal article" date="2020" name="Stud. Mycol.">
        <title>101 Dothideomycetes genomes: a test case for predicting lifestyles and emergence of pathogens.</title>
        <authorList>
            <person name="Haridas S."/>
            <person name="Albert R."/>
            <person name="Binder M."/>
            <person name="Bloem J."/>
            <person name="Labutti K."/>
            <person name="Salamov A."/>
            <person name="Andreopoulos B."/>
            <person name="Baker S."/>
            <person name="Barry K."/>
            <person name="Bills G."/>
            <person name="Bluhm B."/>
            <person name="Cannon C."/>
            <person name="Castanera R."/>
            <person name="Culley D."/>
            <person name="Daum C."/>
            <person name="Ezra D."/>
            <person name="Gonzalez J."/>
            <person name="Henrissat B."/>
            <person name="Kuo A."/>
            <person name="Liang C."/>
            <person name="Lipzen A."/>
            <person name="Lutzoni F."/>
            <person name="Magnuson J."/>
            <person name="Mondo S."/>
            <person name="Nolan M."/>
            <person name="Ohm R."/>
            <person name="Pangilinan J."/>
            <person name="Park H.-J."/>
            <person name="Ramirez L."/>
            <person name="Alfaro M."/>
            <person name="Sun H."/>
            <person name="Tritt A."/>
            <person name="Yoshinaga Y."/>
            <person name="Zwiers L.-H."/>
            <person name="Turgeon B."/>
            <person name="Goodwin S."/>
            <person name="Spatafora J."/>
            <person name="Crous P."/>
            <person name="Grigoriev I."/>
        </authorList>
    </citation>
    <scope>NUCLEOTIDE SEQUENCE</scope>
    <source>
        <strain evidence="2">CBS 107.79</strain>
    </source>
</reference>
<gene>
    <name evidence="2" type="ORF">BU23DRAFT_39378</name>
</gene>
<feature type="compositionally biased region" description="Acidic residues" evidence="1">
    <location>
        <begin position="101"/>
        <end position="112"/>
    </location>
</feature>
<accession>A0A6A5UM12</accession>
<name>A0A6A5UM12_9PLEO</name>
<feature type="compositionally biased region" description="Low complexity" evidence="1">
    <location>
        <begin position="229"/>
        <end position="238"/>
    </location>
</feature>
<dbReference type="EMBL" id="ML976773">
    <property type="protein sequence ID" value="KAF1964959.1"/>
    <property type="molecule type" value="Genomic_DNA"/>
</dbReference>
<feature type="region of interest" description="Disordered" evidence="1">
    <location>
        <begin position="1"/>
        <end position="112"/>
    </location>
</feature>
<evidence type="ECO:0000313" key="2">
    <source>
        <dbReference type="EMBL" id="KAF1964959.1"/>
    </source>
</evidence>
<dbReference type="AlphaFoldDB" id="A0A6A5UM12"/>
<evidence type="ECO:0000313" key="3">
    <source>
        <dbReference type="Proteomes" id="UP000800036"/>
    </source>
</evidence>
<sequence length="275" mass="30080">MDQAVGQNHNPPVSPSPLMKTLLSEHAFDPNDPFAGVPDTAHDRADKWMDRMSGDNTAGSPAGATEESGDSQAAERPVTSYSCDPIQLSSRYRDGPHDTTEESDDAAYDSDSENSALAVHFAKNLKLSRPKPKGLENLLAPARKRMVRIRSVTDAGRMLHDERIAEKRPQTYIDHVSALRCGLASDSACHLPPKFRLPVGKPELRRKHQAARRGQLTEATLQPRGPNRLGGSSSSTTFSRSSLVLQDDPFVTIHEPVADQHTAILQRHDQLGGDQ</sequence>
<protein>
    <submittedName>
        <fullName evidence="2">Uncharacterized protein</fullName>
    </submittedName>
</protein>
<feature type="compositionally biased region" description="Polar residues" evidence="1">
    <location>
        <begin position="79"/>
        <end position="90"/>
    </location>
</feature>
<feature type="region of interest" description="Disordered" evidence="1">
    <location>
        <begin position="208"/>
        <end position="238"/>
    </location>
</feature>